<dbReference type="OrthoDB" id="10506877at2759"/>
<dbReference type="EMBL" id="MCFH01000011">
    <property type="protein sequence ID" value="ORX54206.1"/>
    <property type="molecule type" value="Genomic_DNA"/>
</dbReference>
<keyword evidence="1" id="KW-0175">Coiled coil</keyword>
<reference evidence="2 3" key="1">
    <citation type="submission" date="2016-08" db="EMBL/GenBank/DDBJ databases">
        <title>Genomes of anaerobic fungi encode conserved fungal cellulosomes for biomass hydrolysis.</title>
        <authorList>
            <consortium name="DOE Joint Genome Institute"/>
            <person name="Haitjema C.H."/>
            <person name="Gilmore S.P."/>
            <person name="Henske J.K."/>
            <person name="Solomon K.V."/>
            <person name="De Groot R."/>
            <person name="Kuo A."/>
            <person name="Mondo S.J."/>
            <person name="Salamov A.A."/>
            <person name="Labutti K."/>
            <person name="Zhao Z."/>
            <person name="Chiniquy J."/>
            <person name="Barry K."/>
            <person name="Brewer H.M."/>
            <person name="Purvine S.O."/>
            <person name="Wright A.T."/>
            <person name="Boxma B."/>
            <person name="Van Alen T."/>
            <person name="Hackstein J.H."/>
            <person name="Baker S.E."/>
            <person name="Grigoriev I.V."/>
            <person name="O'Malley M.A."/>
        </authorList>
    </citation>
    <scope>NUCLEOTIDE SEQUENCE [LARGE SCALE GENOMIC DNA]</scope>
    <source>
        <strain evidence="3">finn</strain>
    </source>
</reference>
<feature type="coiled-coil region" evidence="1">
    <location>
        <begin position="299"/>
        <end position="326"/>
    </location>
</feature>
<name>A0A1Y1VEC2_9FUNG</name>
<sequence>MTNSIQSLSVILQQLNRAAITVNQKITEYENTIQQKDEMFIRDQNSKEIEIDALKHKIRELTSALNQRLIANESEVQNREMETSNNESTKIVSNDALEKYKNDLVILNHNLSNVTLLFDTEIQQKSGLMKSQEQKINDLTERTAKLNTQLANITLLFDSEINIKNKIIKDKECQIEKLRKTTAELNHNLSVISLLSNEKDIANKRNVKDLMETISSLQTKWAAINSNLLTLTSTVNDQIRSKNEEIRLNRKDAVYYRDFSTQIYNQMMDYVGDFLQRIWNKNHENDILIEKNKNLIKYCTDLNGRIARFTLEINSLQNEKKMLMSRLADGTKVNSREISIQYPFVECREDTGLWWLFNKTQKVHEMQIQQPITECREDTGLWWLFSKEQVNDDQPSREIVSASDDDEKVEYYRNMAVDLNNRVAMLSLDIDSLKLNKYNEKEFSGEYKEIIEDKSTINFFKNQAVSLNSNLAKLTLEHNDFKNQELINKEKLIRNSEDKIEYYQQMAANLNTRLALLSLEMNNVTEDRNVTITDDEQSQYYENLIQSLTIKINDLLIENEELKAQQSEIQYTRDIPQNEVPINVVKDDSEINRFREIAVDLNSRLAKLSLEFNEKPKSVKNNNDEYIKKIQDQVIDLNQRLSVLTLNSNEEIKNLKRKLSQKEQGSFKNQVIDLNQRLAILTLSTNDEVNALKRKISQMQNNETSRKVSYEQSIVECRSDTGLWWLFSKPQTKQIKKNIIYNNERNIQNFQNEAINLNQRLAVLTLSSNDEINNLKKQLSEKDILIEELRSKLASMNRQIIDLTFNSNIENQQNKESTQRTIQIIDTPKSENIIQPLIKLPLAVDYLFEKPTTSSKSDNIIQPLIKLPLAVDYLFEQPKIGEILREVIPINDSTLIEELNNERIKNKELNIIIESMRKEMQSISEYLKETKSCATSLQNLNNAPTTTDNAEEIASLAEYLKETKISLEAYKNNSISEINSLAAYLKDTISMVKEYKANNPDCLDVYGNFNSMDDTFDKYENEKKYDSEETVENQQFGY</sequence>
<feature type="coiled-coil region" evidence="1">
    <location>
        <begin position="457"/>
        <end position="565"/>
    </location>
</feature>
<proteinExistence type="predicted"/>
<organism evidence="2 3">
    <name type="scientific">Piromyces finnis</name>
    <dbReference type="NCBI Taxonomy" id="1754191"/>
    <lineage>
        <taxon>Eukaryota</taxon>
        <taxon>Fungi</taxon>
        <taxon>Fungi incertae sedis</taxon>
        <taxon>Chytridiomycota</taxon>
        <taxon>Chytridiomycota incertae sedis</taxon>
        <taxon>Neocallimastigomycetes</taxon>
        <taxon>Neocallimastigales</taxon>
        <taxon>Neocallimastigaceae</taxon>
        <taxon>Piromyces</taxon>
    </lineage>
</organism>
<protein>
    <submittedName>
        <fullName evidence="2">Uncharacterized protein</fullName>
    </submittedName>
</protein>
<comment type="caution">
    <text evidence="2">The sequence shown here is derived from an EMBL/GenBank/DDBJ whole genome shotgun (WGS) entry which is preliminary data.</text>
</comment>
<keyword evidence="3" id="KW-1185">Reference proteome</keyword>
<feature type="coiled-coil region" evidence="1">
    <location>
        <begin position="740"/>
        <end position="806"/>
    </location>
</feature>
<dbReference type="STRING" id="1754191.A0A1Y1VEC2"/>
<evidence type="ECO:0000313" key="3">
    <source>
        <dbReference type="Proteomes" id="UP000193719"/>
    </source>
</evidence>
<dbReference type="AlphaFoldDB" id="A0A1Y1VEC2"/>
<gene>
    <name evidence="2" type="ORF">BCR36DRAFT_15934</name>
</gene>
<feature type="coiled-coil region" evidence="1">
    <location>
        <begin position="12"/>
        <end position="64"/>
    </location>
</feature>
<dbReference type="Proteomes" id="UP000193719">
    <property type="component" value="Unassembled WGS sequence"/>
</dbReference>
<evidence type="ECO:0000313" key="2">
    <source>
        <dbReference type="EMBL" id="ORX54206.1"/>
    </source>
</evidence>
<accession>A0A1Y1VEC2</accession>
<reference evidence="2 3" key="2">
    <citation type="submission" date="2016-08" db="EMBL/GenBank/DDBJ databases">
        <title>Pervasive Adenine N6-methylation of Active Genes in Fungi.</title>
        <authorList>
            <consortium name="DOE Joint Genome Institute"/>
            <person name="Mondo S.J."/>
            <person name="Dannebaum R.O."/>
            <person name="Kuo R.C."/>
            <person name="Labutti K."/>
            <person name="Haridas S."/>
            <person name="Kuo A."/>
            <person name="Salamov A."/>
            <person name="Ahrendt S.R."/>
            <person name="Lipzen A."/>
            <person name="Sullivan W."/>
            <person name="Andreopoulos W.B."/>
            <person name="Clum A."/>
            <person name="Lindquist E."/>
            <person name="Daum C."/>
            <person name="Ramamoorthy G.K."/>
            <person name="Gryganskyi A."/>
            <person name="Culley D."/>
            <person name="Magnuson J.K."/>
            <person name="James T.Y."/>
            <person name="O'Malley M.A."/>
            <person name="Stajich J.E."/>
            <person name="Spatafora J.W."/>
            <person name="Visel A."/>
            <person name="Grigoriev I.V."/>
        </authorList>
    </citation>
    <scope>NUCLEOTIDE SEQUENCE [LARGE SCALE GENOMIC DNA]</scope>
    <source>
        <strain evidence="3">finn</strain>
    </source>
</reference>
<feature type="coiled-coil region" evidence="1">
    <location>
        <begin position="122"/>
        <end position="188"/>
    </location>
</feature>
<evidence type="ECO:0000256" key="1">
    <source>
        <dbReference type="SAM" id="Coils"/>
    </source>
</evidence>